<protein>
    <submittedName>
        <fullName evidence="1">Uncharacterized protein</fullName>
    </submittedName>
</protein>
<organism evidence="1 2">
    <name type="scientific">Cryptotermes secundus</name>
    <dbReference type="NCBI Taxonomy" id="105785"/>
    <lineage>
        <taxon>Eukaryota</taxon>
        <taxon>Metazoa</taxon>
        <taxon>Ecdysozoa</taxon>
        <taxon>Arthropoda</taxon>
        <taxon>Hexapoda</taxon>
        <taxon>Insecta</taxon>
        <taxon>Pterygota</taxon>
        <taxon>Neoptera</taxon>
        <taxon>Polyneoptera</taxon>
        <taxon>Dictyoptera</taxon>
        <taxon>Blattodea</taxon>
        <taxon>Blattoidea</taxon>
        <taxon>Termitoidae</taxon>
        <taxon>Kalotermitidae</taxon>
        <taxon>Cryptotermitinae</taxon>
        <taxon>Cryptotermes</taxon>
    </lineage>
</organism>
<comment type="caution">
    <text evidence="1">The sequence shown here is derived from an EMBL/GenBank/DDBJ whole genome shotgun (WGS) entry which is preliminary data.</text>
</comment>
<proteinExistence type="predicted"/>
<dbReference type="Proteomes" id="UP000235965">
    <property type="component" value="Unassembled WGS sequence"/>
</dbReference>
<dbReference type="EMBL" id="NEVH01021212">
    <property type="protein sequence ID" value="PNF19823.1"/>
    <property type="molecule type" value="Genomic_DNA"/>
</dbReference>
<feature type="non-terminal residue" evidence="1">
    <location>
        <position position="1"/>
    </location>
</feature>
<accession>A0A2J7PU13</accession>
<gene>
    <name evidence="1" type="ORF">B7P43_G14055</name>
</gene>
<dbReference type="InParanoid" id="A0A2J7PU13"/>
<dbReference type="AlphaFoldDB" id="A0A2J7PU13"/>
<reference evidence="1 2" key="1">
    <citation type="submission" date="2017-12" db="EMBL/GenBank/DDBJ databases">
        <title>Hemimetabolous genomes reveal molecular basis of termite eusociality.</title>
        <authorList>
            <person name="Harrison M.C."/>
            <person name="Jongepier E."/>
            <person name="Robertson H.M."/>
            <person name="Arning N."/>
            <person name="Bitard-Feildel T."/>
            <person name="Chao H."/>
            <person name="Childers C.P."/>
            <person name="Dinh H."/>
            <person name="Doddapaneni H."/>
            <person name="Dugan S."/>
            <person name="Gowin J."/>
            <person name="Greiner C."/>
            <person name="Han Y."/>
            <person name="Hu H."/>
            <person name="Hughes D.S.T."/>
            <person name="Huylmans A.-K."/>
            <person name="Kemena C."/>
            <person name="Kremer L.P.M."/>
            <person name="Lee S.L."/>
            <person name="Lopez-Ezquerra A."/>
            <person name="Mallet L."/>
            <person name="Monroy-Kuhn J.M."/>
            <person name="Moser A."/>
            <person name="Murali S.C."/>
            <person name="Muzny D.M."/>
            <person name="Otani S."/>
            <person name="Piulachs M.-D."/>
            <person name="Poelchau M."/>
            <person name="Qu J."/>
            <person name="Schaub F."/>
            <person name="Wada-Katsumata A."/>
            <person name="Worley K.C."/>
            <person name="Xie Q."/>
            <person name="Ylla G."/>
            <person name="Poulsen M."/>
            <person name="Gibbs R.A."/>
            <person name="Schal C."/>
            <person name="Richards S."/>
            <person name="Belles X."/>
            <person name="Korb J."/>
            <person name="Bornberg-Bauer E."/>
        </authorList>
    </citation>
    <scope>NUCLEOTIDE SEQUENCE [LARGE SCALE GENOMIC DNA]</scope>
    <source>
        <tissue evidence="1">Whole body</tissue>
    </source>
</reference>
<name>A0A2J7PU13_9NEOP</name>
<keyword evidence="2" id="KW-1185">Reference proteome</keyword>
<evidence type="ECO:0000313" key="1">
    <source>
        <dbReference type="EMBL" id="PNF19823.1"/>
    </source>
</evidence>
<evidence type="ECO:0000313" key="2">
    <source>
        <dbReference type="Proteomes" id="UP000235965"/>
    </source>
</evidence>
<sequence>KSFWELELGNLRKAWDRVAKRYSLVAEPFVIVKFLTKVTVQLANPDTRVLVRKAHVSQLKSYWVGEQAI</sequence>